<dbReference type="AlphaFoldDB" id="A0A7C9DU75"/>
<dbReference type="EMBL" id="GISG01157726">
    <property type="protein sequence ID" value="MBA4648940.1"/>
    <property type="molecule type" value="Transcribed_RNA"/>
</dbReference>
<evidence type="ECO:0000313" key="1">
    <source>
        <dbReference type="EMBL" id="MBA4648943.1"/>
    </source>
</evidence>
<name>A0A7C9DU75_OPUST</name>
<reference evidence="1" key="1">
    <citation type="journal article" date="2013" name="J. Plant Res.">
        <title>Effect of fungi and light on seed germination of three Opuntia species from semiarid lands of central Mexico.</title>
        <authorList>
            <person name="Delgado-Sanchez P."/>
            <person name="Jimenez-Bremont J.F."/>
            <person name="Guerrero-Gonzalez Mde L."/>
            <person name="Flores J."/>
        </authorList>
    </citation>
    <scope>NUCLEOTIDE SEQUENCE</scope>
    <source>
        <tissue evidence="1">Cladode</tissue>
    </source>
</reference>
<reference evidence="1" key="2">
    <citation type="submission" date="2020-07" db="EMBL/GenBank/DDBJ databases">
        <authorList>
            <person name="Vera ALvarez R."/>
            <person name="Arias-Moreno D.M."/>
            <person name="Jimenez-Jacinto V."/>
            <person name="Jimenez-Bremont J.F."/>
            <person name="Swaminathan K."/>
            <person name="Moose S.P."/>
            <person name="Guerrero-Gonzalez M.L."/>
            <person name="Marino-Ramirez L."/>
            <person name="Landsman D."/>
            <person name="Rodriguez-Kessler M."/>
            <person name="Delgado-Sanchez P."/>
        </authorList>
    </citation>
    <scope>NUCLEOTIDE SEQUENCE</scope>
    <source>
        <tissue evidence="1">Cladode</tissue>
    </source>
</reference>
<organism evidence="1">
    <name type="scientific">Opuntia streptacantha</name>
    <name type="common">Prickly pear cactus</name>
    <name type="synonym">Opuntia cardona</name>
    <dbReference type="NCBI Taxonomy" id="393608"/>
    <lineage>
        <taxon>Eukaryota</taxon>
        <taxon>Viridiplantae</taxon>
        <taxon>Streptophyta</taxon>
        <taxon>Embryophyta</taxon>
        <taxon>Tracheophyta</taxon>
        <taxon>Spermatophyta</taxon>
        <taxon>Magnoliopsida</taxon>
        <taxon>eudicotyledons</taxon>
        <taxon>Gunneridae</taxon>
        <taxon>Pentapetalae</taxon>
        <taxon>Caryophyllales</taxon>
        <taxon>Cactineae</taxon>
        <taxon>Cactaceae</taxon>
        <taxon>Opuntioideae</taxon>
        <taxon>Opuntia</taxon>
    </lineage>
</organism>
<protein>
    <submittedName>
        <fullName evidence="1">Uncharacterized protein</fullName>
    </submittedName>
</protein>
<dbReference type="EMBL" id="GISG01157729">
    <property type="protein sequence ID" value="MBA4648943.1"/>
    <property type="molecule type" value="Transcribed_RNA"/>
</dbReference>
<sequence>MGRNWVWEKCPYTSYYKGKIGEKRARKRKAMRKEETGAAQGCTAVPLPPWAMVVPTGQPVVGFVPPGLFASSKLHFVLFCDLGRGFRLCWVILHLLRKLS</sequence>
<proteinExistence type="predicted"/>
<accession>A0A7C9DU75</accession>